<name>A0A8K1D6G9_9PASS</name>
<dbReference type="AlphaFoldDB" id="A0A8K1D6G9"/>
<evidence type="ECO:0000313" key="2">
    <source>
        <dbReference type="EMBL" id="TRZ05982.1"/>
    </source>
</evidence>
<sequence>MWGFLEHEGFDVRPGIATAIQQDEVNRLGGNYGKCTRDGQDVTVELLYNSSYSLQGIPVQSLSWDSQVALGKIPGKLIPKIPGKFPKYPREIPKISQENSQKNPRTGFGRPCGTSTDTTPPAAAESGGSRMGFLAGIPREGNKK</sequence>
<comment type="caution">
    <text evidence="2">The sequence shown here is derived from an EMBL/GenBank/DDBJ whole genome shotgun (WGS) entry which is preliminary data.</text>
</comment>
<evidence type="ECO:0000256" key="1">
    <source>
        <dbReference type="SAM" id="MobiDB-lite"/>
    </source>
</evidence>
<feature type="region of interest" description="Disordered" evidence="1">
    <location>
        <begin position="84"/>
        <end position="144"/>
    </location>
</feature>
<organism evidence="2 3">
    <name type="scientific">Zosterops borbonicus</name>
    <dbReference type="NCBI Taxonomy" id="364589"/>
    <lineage>
        <taxon>Eukaryota</taxon>
        <taxon>Metazoa</taxon>
        <taxon>Chordata</taxon>
        <taxon>Craniata</taxon>
        <taxon>Vertebrata</taxon>
        <taxon>Euteleostomi</taxon>
        <taxon>Archelosauria</taxon>
        <taxon>Archosauria</taxon>
        <taxon>Dinosauria</taxon>
        <taxon>Saurischia</taxon>
        <taxon>Theropoda</taxon>
        <taxon>Coelurosauria</taxon>
        <taxon>Aves</taxon>
        <taxon>Neognathae</taxon>
        <taxon>Neoaves</taxon>
        <taxon>Telluraves</taxon>
        <taxon>Australaves</taxon>
        <taxon>Passeriformes</taxon>
        <taxon>Sylvioidea</taxon>
        <taxon>Zosteropidae</taxon>
        <taxon>Zosterops</taxon>
    </lineage>
</organism>
<protein>
    <submittedName>
        <fullName evidence="2">Uncharacterized protein</fullName>
    </submittedName>
</protein>
<reference evidence="2" key="1">
    <citation type="submission" date="2019-04" db="EMBL/GenBank/DDBJ databases">
        <title>Genome assembly of Zosterops borbonicus 15179.</title>
        <authorList>
            <person name="Leroy T."/>
            <person name="Anselmetti Y."/>
            <person name="Tilak M.-K."/>
            <person name="Nabholz B."/>
        </authorList>
    </citation>
    <scope>NUCLEOTIDE SEQUENCE</scope>
    <source>
        <strain evidence="2">HGM_15179</strain>
        <tissue evidence="2">Muscle</tissue>
    </source>
</reference>
<keyword evidence="3" id="KW-1185">Reference proteome</keyword>
<proteinExistence type="predicted"/>
<evidence type="ECO:0000313" key="3">
    <source>
        <dbReference type="Proteomes" id="UP000796761"/>
    </source>
</evidence>
<dbReference type="EMBL" id="SWJQ01003095">
    <property type="protein sequence ID" value="TRZ05982.1"/>
    <property type="molecule type" value="Genomic_DNA"/>
</dbReference>
<gene>
    <name evidence="2" type="ORF">HGM15179_021127</name>
</gene>
<dbReference type="Proteomes" id="UP000796761">
    <property type="component" value="Unassembled WGS sequence"/>
</dbReference>
<accession>A0A8K1D6G9</accession>